<dbReference type="InterPro" id="IPR023393">
    <property type="entry name" value="START-like_dom_sf"/>
</dbReference>
<dbReference type="AlphaFoldDB" id="A0A024TQM4"/>
<dbReference type="EMBL" id="KI913976">
    <property type="protein sequence ID" value="ETV96425.1"/>
    <property type="molecule type" value="Genomic_DNA"/>
</dbReference>
<keyword evidence="3" id="KW-0862">Zinc</keyword>
<feature type="domain" description="FYVE-type" evidence="5">
    <location>
        <begin position="266"/>
        <end position="325"/>
    </location>
</feature>
<proteinExistence type="predicted"/>
<dbReference type="Gene3D" id="3.30.40.10">
    <property type="entry name" value="Zinc/RING finger domain, C3HC4 (zinc finger)"/>
    <property type="match status" value="1"/>
</dbReference>
<evidence type="ECO:0000256" key="1">
    <source>
        <dbReference type="ARBA" id="ARBA00022723"/>
    </source>
</evidence>
<dbReference type="InterPro" id="IPR011011">
    <property type="entry name" value="Znf_FYVE_PHD"/>
</dbReference>
<gene>
    <name evidence="6" type="ORF">H310_10184</name>
</gene>
<dbReference type="Gene3D" id="3.30.530.20">
    <property type="match status" value="1"/>
</dbReference>
<dbReference type="RefSeq" id="XP_008874688.1">
    <property type="nucleotide sequence ID" value="XM_008876466.1"/>
</dbReference>
<organism evidence="6">
    <name type="scientific">Aphanomyces invadans</name>
    <dbReference type="NCBI Taxonomy" id="157072"/>
    <lineage>
        <taxon>Eukaryota</taxon>
        <taxon>Sar</taxon>
        <taxon>Stramenopiles</taxon>
        <taxon>Oomycota</taxon>
        <taxon>Saprolegniomycetes</taxon>
        <taxon>Saprolegniales</taxon>
        <taxon>Verrucalvaceae</taxon>
        <taxon>Aphanomyces</taxon>
    </lineage>
</organism>
<evidence type="ECO:0000256" key="4">
    <source>
        <dbReference type="PROSITE-ProRule" id="PRU00091"/>
    </source>
</evidence>
<dbReference type="InterPro" id="IPR017455">
    <property type="entry name" value="Znf_FYVE-rel"/>
</dbReference>
<dbReference type="InterPro" id="IPR013083">
    <property type="entry name" value="Znf_RING/FYVE/PHD"/>
</dbReference>
<dbReference type="PANTHER" id="PTHR13510">
    <property type="entry name" value="FYVE-FINGER-CONTAINING RAB5 EFFECTOR PROTEIN RABENOSYN-5-RELATED"/>
    <property type="match status" value="1"/>
</dbReference>
<dbReference type="GO" id="GO:0008270">
    <property type="term" value="F:zinc ion binding"/>
    <property type="evidence" value="ECO:0007669"/>
    <property type="project" value="UniProtKB-KW"/>
</dbReference>
<evidence type="ECO:0000256" key="2">
    <source>
        <dbReference type="ARBA" id="ARBA00022771"/>
    </source>
</evidence>
<evidence type="ECO:0000259" key="5">
    <source>
        <dbReference type="PROSITE" id="PS50178"/>
    </source>
</evidence>
<dbReference type="PROSITE" id="PS50178">
    <property type="entry name" value="ZF_FYVE"/>
    <property type="match status" value="1"/>
</dbReference>
<keyword evidence="1" id="KW-0479">Metal-binding</keyword>
<dbReference type="SUPFAM" id="SSF55961">
    <property type="entry name" value="Bet v1-like"/>
    <property type="match status" value="1"/>
</dbReference>
<evidence type="ECO:0000256" key="3">
    <source>
        <dbReference type="ARBA" id="ARBA00022833"/>
    </source>
</evidence>
<protein>
    <recommendedName>
        <fullName evidence="5">FYVE-type domain-containing protein</fullName>
    </recommendedName>
</protein>
<dbReference type="VEuPathDB" id="FungiDB:H310_10184"/>
<dbReference type="PANTHER" id="PTHR13510:SF44">
    <property type="entry name" value="RABENOSYN-5"/>
    <property type="match status" value="1"/>
</dbReference>
<accession>A0A024TQM4</accession>
<dbReference type="GeneID" id="20087234"/>
<keyword evidence="2 4" id="KW-0863">Zinc-finger</keyword>
<dbReference type="InterPro" id="IPR052727">
    <property type="entry name" value="Rab4/Rab5_effector"/>
</dbReference>
<dbReference type="OrthoDB" id="1295045at2759"/>
<evidence type="ECO:0000313" key="6">
    <source>
        <dbReference type="EMBL" id="ETV96425.1"/>
    </source>
</evidence>
<reference evidence="6" key="1">
    <citation type="submission" date="2013-12" db="EMBL/GenBank/DDBJ databases">
        <title>The Genome Sequence of Aphanomyces invadans NJM9701.</title>
        <authorList>
            <consortium name="The Broad Institute Genomics Platform"/>
            <person name="Russ C."/>
            <person name="Tyler B."/>
            <person name="van West P."/>
            <person name="Dieguez-Uribeondo J."/>
            <person name="Young S.K."/>
            <person name="Zeng Q."/>
            <person name="Gargeya S."/>
            <person name="Fitzgerald M."/>
            <person name="Abouelleil A."/>
            <person name="Alvarado L."/>
            <person name="Chapman S.B."/>
            <person name="Gainer-Dewar J."/>
            <person name="Goldberg J."/>
            <person name="Griggs A."/>
            <person name="Gujja S."/>
            <person name="Hansen M."/>
            <person name="Howarth C."/>
            <person name="Imamovic A."/>
            <person name="Ireland A."/>
            <person name="Larimer J."/>
            <person name="McCowan C."/>
            <person name="Murphy C."/>
            <person name="Pearson M."/>
            <person name="Poon T.W."/>
            <person name="Priest M."/>
            <person name="Roberts A."/>
            <person name="Saif S."/>
            <person name="Shea T."/>
            <person name="Sykes S."/>
            <person name="Wortman J."/>
            <person name="Nusbaum C."/>
            <person name="Birren B."/>
        </authorList>
    </citation>
    <scope>NUCLEOTIDE SEQUENCE [LARGE SCALE GENOMIC DNA]</scope>
    <source>
        <strain evidence="6">NJM9701</strain>
    </source>
</reference>
<dbReference type="CDD" id="cd00065">
    <property type="entry name" value="FYVE_like_SF"/>
    <property type="match status" value="1"/>
</dbReference>
<name>A0A024TQM4_9STRA</name>
<dbReference type="SUPFAM" id="SSF57903">
    <property type="entry name" value="FYVE/PHD zinc finger"/>
    <property type="match status" value="1"/>
</dbReference>
<sequence length="419" mass="47413">MFSLPLNPGHFQSPPLSTHEIDLYKAMAKQSVDNVIKKSTLVGGPVKWSLKSREGDLRLYKADNFRSTHERDILCGVMEVIGTLDEVMRLYRCETTADTKEYVRRFGRAYVDAVHLYTVMPRQPDRPNDSIHIKWGLVKGPVDGLIARRDVCILESNMELRLHGRRAWVRAFTSVQLQCVPDMRDALNAIRALQFDMGHVFVESDRPGYIVMTNLADMNPGGILTDWAAAQAIKTWCRQLMDIDGFLREDRLSATPFLRPDQLCPSDLRSRCHLCTKQFGLLRKKTQCVKCGEVLCRRCIKEWQVRWNGIPVIATCCYPCSLRNPASFKVVKGPPAPEQRERLLYELATPTWGADVSLVGSSPRSSTDNQPIDDDVVASWNIGNDASLHHYLLPSTLPLTMRARQSKNQTGQSTNSRTP</sequence>